<sequence>MRGRPIVERVSTRDRAIRAAVELLGTEGAHALTHRRVDDRAGLPAGSTSNHFRTRAALVDGAADGIVGPELRGLEAAVHPADAAELVEQLAALVEQLTGPMRVATTARHVLFLEATHDARVRERLSADRPAYVAGVAAVLERLGAAEPRVAAEALAATCEGIILHRIARGDDSDPRPVLAVAVRGALG</sequence>
<evidence type="ECO:0000313" key="4">
    <source>
        <dbReference type="EMBL" id="GGN78296.1"/>
    </source>
</evidence>
<dbReference type="InterPro" id="IPR009057">
    <property type="entry name" value="Homeodomain-like_sf"/>
</dbReference>
<dbReference type="InterPro" id="IPR041583">
    <property type="entry name" value="TetR_C_31"/>
</dbReference>
<dbReference type="PROSITE" id="PS50977">
    <property type="entry name" value="HTH_TETR_2"/>
    <property type="match status" value="1"/>
</dbReference>
<dbReference type="Proteomes" id="UP000626982">
    <property type="component" value="Unassembled WGS sequence"/>
</dbReference>
<comment type="caution">
    <text evidence="4">The sequence shown here is derived from an EMBL/GenBank/DDBJ whole genome shotgun (WGS) entry which is preliminary data.</text>
</comment>
<evidence type="ECO:0000256" key="1">
    <source>
        <dbReference type="ARBA" id="ARBA00023125"/>
    </source>
</evidence>
<dbReference type="Pfam" id="PF00440">
    <property type="entry name" value="TetR_N"/>
    <property type="match status" value="1"/>
</dbReference>
<dbReference type="SUPFAM" id="SSF46689">
    <property type="entry name" value="Homeodomain-like"/>
    <property type="match status" value="1"/>
</dbReference>
<proteinExistence type="predicted"/>
<dbReference type="Pfam" id="PF17940">
    <property type="entry name" value="TetR_C_31"/>
    <property type="match status" value="1"/>
</dbReference>
<feature type="domain" description="HTH tetR-type" evidence="3">
    <location>
        <begin position="10"/>
        <end position="70"/>
    </location>
</feature>
<dbReference type="InterPro" id="IPR001647">
    <property type="entry name" value="HTH_TetR"/>
</dbReference>
<organism evidence="4 5">
    <name type="scientific">Agrococcus terreus</name>
    <dbReference type="NCBI Taxonomy" id="574649"/>
    <lineage>
        <taxon>Bacteria</taxon>
        <taxon>Bacillati</taxon>
        <taxon>Actinomycetota</taxon>
        <taxon>Actinomycetes</taxon>
        <taxon>Micrococcales</taxon>
        <taxon>Microbacteriaceae</taxon>
        <taxon>Agrococcus</taxon>
    </lineage>
</organism>
<gene>
    <name evidence="4" type="ORF">GCM10010968_03930</name>
</gene>
<reference evidence="5" key="1">
    <citation type="journal article" date="2019" name="Int. J. Syst. Evol. Microbiol.">
        <title>The Global Catalogue of Microorganisms (GCM) 10K type strain sequencing project: providing services to taxonomists for standard genome sequencing and annotation.</title>
        <authorList>
            <consortium name="The Broad Institute Genomics Platform"/>
            <consortium name="The Broad Institute Genome Sequencing Center for Infectious Disease"/>
            <person name="Wu L."/>
            <person name="Ma J."/>
        </authorList>
    </citation>
    <scope>NUCLEOTIDE SEQUENCE [LARGE SCALE GENOMIC DNA]</scope>
    <source>
        <strain evidence="5">CGMCC 1.6960</strain>
    </source>
</reference>
<keyword evidence="1 2" id="KW-0238">DNA-binding</keyword>
<evidence type="ECO:0000256" key="2">
    <source>
        <dbReference type="PROSITE-ProRule" id="PRU00335"/>
    </source>
</evidence>
<accession>A0ABQ2KG00</accession>
<evidence type="ECO:0000259" key="3">
    <source>
        <dbReference type="PROSITE" id="PS50977"/>
    </source>
</evidence>
<name>A0ABQ2KG00_9MICO</name>
<dbReference type="EMBL" id="BMLM01000001">
    <property type="protein sequence ID" value="GGN78296.1"/>
    <property type="molecule type" value="Genomic_DNA"/>
</dbReference>
<dbReference type="SUPFAM" id="SSF48498">
    <property type="entry name" value="Tetracyclin repressor-like, C-terminal domain"/>
    <property type="match status" value="1"/>
</dbReference>
<keyword evidence="5" id="KW-1185">Reference proteome</keyword>
<dbReference type="InterPro" id="IPR036271">
    <property type="entry name" value="Tet_transcr_reg_TetR-rel_C_sf"/>
</dbReference>
<feature type="DNA-binding region" description="H-T-H motif" evidence="2">
    <location>
        <begin position="33"/>
        <end position="52"/>
    </location>
</feature>
<protein>
    <submittedName>
        <fullName evidence="4">Transcriptional regulator, TetR</fullName>
    </submittedName>
</protein>
<dbReference type="Gene3D" id="1.10.357.10">
    <property type="entry name" value="Tetracycline Repressor, domain 2"/>
    <property type="match status" value="1"/>
</dbReference>
<evidence type="ECO:0000313" key="5">
    <source>
        <dbReference type="Proteomes" id="UP000626982"/>
    </source>
</evidence>